<proteinExistence type="predicted"/>
<sequence length="130" mass="14325">KPETASEKRKREQDYGEARSEKGWRGSPGNSGTELVDESVGGYRRLLRRRATSNTEQEGGREEKREANGESAEGGGGAGGRAEPARRIEDGAWGLARERRRQKARERMKPAAVPGPPFYGALISKRQNCI</sequence>
<reference evidence="2 3" key="1">
    <citation type="journal article" date="2014" name="Curr. Biol.">
        <title>The genome of the clonal raider ant Cerapachys biroi.</title>
        <authorList>
            <person name="Oxley P.R."/>
            <person name="Ji L."/>
            <person name="Fetter-Pruneda I."/>
            <person name="McKenzie S.K."/>
            <person name="Li C."/>
            <person name="Hu H."/>
            <person name="Zhang G."/>
            <person name="Kronauer D.J."/>
        </authorList>
    </citation>
    <scope>NUCLEOTIDE SEQUENCE [LARGE SCALE GENOMIC DNA]</scope>
</reference>
<organism evidence="2 3">
    <name type="scientific">Ooceraea biroi</name>
    <name type="common">Clonal raider ant</name>
    <name type="synonym">Cerapachys biroi</name>
    <dbReference type="NCBI Taxonomy" id="2015173"/>
    <lineage>
        <taxon>Eukaryota</taxon>
        <taxon>Metazoa</taxon>
        <taxon>Ecdysozoa</taxon>
        <taxon>Arthropoda</taxon>
        <taxon>Hexapoda</taxon>
        <taxon>Insecta</taxon>
        <taxon>Pterygota</taxon>
        <taxon>Neoptera</taxon>
        <taxon>Endopterygota</taxon>
        <taxon>Hymenoptera</taxon>
        <taxon>Apocrita</taxon>
        <taxon>Aculeata</taxon>
        <taxon>Formicoidea</taxon>
        <taxon>Formicidae</taxon>
        <taxon>Dorylinae</taxon>
        <taxon>Ooceraea</taxon>
    </lineage>
</organism>
<feature type="compositionally biased region" description="Basic and acidic residues" evidence="1">
    <location>
        <begin position="58"/>
        <end position="68"/>
    </location>
</feature>
<dbReference type="AlphaFoldDB" id="A0A026WGX5"/>
<feature type="non-terminal residue" evidence="2">
    <location>
        <position position="1"/>
    </location>
</feature>
<accession>A0A026WGX5</accession>
<feature type="region of interest" description="Disordered" evidence="1">
    <location>
        <begin position="1"/>
        <end position="130"/>
    </location>
</feature>
<evidence type="ECO:0000256" key="1">
    <source>
        <dbReference type="SAM" id="MobiDB-lite"/>
    </source>
</evidence>
<feature type="compositionally biased region" description="Basic and acidic residues" evidence="1">
    <location>
        <begin position="1"/>
        <end position="24"/>
    </location>
</feature>
<protein>
    <submittedName>
        <fullName evidence="2">Uncharacterized protein</fullName>
    </submittedName>
</protein>
<evidence type="ECO:0000313" key="3">
    <source>
        <dbReference type="Proteomes" id="UP000053097"/>
    </source>
</evidence>
<name>A0A026WGX5_OOCBI</name>
<evidence type="ECO:0000313" key="2">
    <source>
        <dbReference type="EMBL" id="EZA55317.1"/>
    </source>
</evidence>
<keyword evidence="3" id="KW-1185">Reference proteome</keyword>
<gene>
    <name evidence="2" type="ORF">X777_04770</name>
</gene>
<dbReference type="EMBL" id="KK107211">
    <property type="protein sequence ID" value="EZA55317.1"/>
    <property type="molecule type" value="Genomic_DNA"/>
</dbReference>
<dbReference type="Proteomes" id="UP000053097">
    <property type="component" value="Unassembled WGS sequence"/>
</dbReference>